<proteinExistence type="predicted"/>
<dbReference type="Proteomes" id="UP001595773">
    <property type="component" value="Unassembled WGS sequence"/>
</dbReference>
<evidence type="ECO:0000313" key="1">
    <source>
        <dbReference type="EMBL" id="MFC4264682.1"/>
    </source>
</evidence>
<evidence type="ECO:0008006" key="3">
    <source>
        <dbReference type="Google" id="ProtNLM"/>
    </source>
</evidence>
<keyword evidence="2" id="KW-1185">Reference proteome</keyword>
<dbReference type="EMBL" id="JBHSCQ010000005">
    <property type="protein sequence ID" value="MFC4264682.1"/>
    <property type="molecule type" value="Genomic_DNA"/>
</dbReference>
<protein>
    <recommendedName>
        <fullName evidence="3">DoxX family protein</fullName>
    </recommendedName>
</protein>
<organism evidence="1 2">
    <name type="scientific">Arthrobacter cryoconiti</name>
    <dbReference type="NCBI Taxonomy" id="748907"/>
    <lineage>
        <taxon>Bacteria</taxon>
        <taxon>Bacillati</taxon>
        <taxon>Actinomycetota</taxon>
        <taxon>Actinomycetes</taxon>
        <taxon>Micrococcales</taxon>
        <taxon>Micrococcaceae</taxon>
        <taxon>Arthrobacter</taxon>
    </lineage>
</organism>
<accession>A0ABV8QY58</accession>
<reference evidence="2" key="1">
    <citation type="journal article" date="2019" name="Int. J. Syst. Evol. Microbiol.">
        <title>The Global Catalogue of Microorganisms (GCM) 10K type strain sequencing project: providing services to taxonomists for standard genome sequencing and annotation.</title>
        <authorList>
            <consortium name="The Broad Institute Genomics Platform"/>
            <consortium name="The Broad Institute Genome Sequencing Center for Infectious Disease"/>
            <person name="Wu L."/>
            <person name="Ma J."/>
        </authorList>
    </citation>
    <scope>NUCLEOTIDE SEQUENCE [LARGE SCALE GENOMIC DNA]</scope>
    <source>
        <strain evidence="2">CGMCC 1.10698</strain>
    </source>
</reference>
<comment type="caution">
    <text evidence="1">The sequence shown here is derived from an EMBL/GenBank/DDBJ whole genome shotgun (WGS) entry which is preliminary data.</text>
</comment>
<sequence length="136" mass="14073">MGFSIGNAALRLVSGAFILNSGIGKLAIAPEHAAGLQEAAARVIPQAGGLEPTQFGRYLSSLEIGLGTFILTPFIPTRMAGLALGAFSGTLVATYLKSPGMTEADGIRPTTAGTAMAKDFWLVGIAVALLFHKKRK</sequence>
<dbReference type="RefSeq" id="WP_230066307.1">
    <property type="nucleotide sequence ID" value="NZ_BAABLL010000019.1"/>
</dbReference>
<name>A0ABV8QY58_9MICC</name>
<evidence type="ECO:0000313" key="2">
    <source>
        <dbReference type="Proteomes" id="UP001595773"/>
    </source>
</evidence>
<gene>
    <name evidence="1" type="ORF">ACFOW9_03605</name>
</gene>